<evidence type="ECO:0000313" key="2">
    <source>
        <dbReference type="EMBL" id="BBF93871.1"/>
    </source>
</evidence>
<dbReference type="EMBL" id="AP018907">
    <property type="protein sequence ID" value="BBF93871.1"/>
    <property type="molecule type" value="Genomic_DNA"/>
</dbReference>
<keyword evidence="3" id="KW-1185">Reference proteome</keyword>
<organism evidence="2 3">
    <name type="scientific">Blastochloris tepida</name>
    <dbReference type="NCBI Taxonomy" id="2233851"/>
    <lineage>
        <taxon>Bacteria</taxon>
        <taxon>Pseudomonadati</taxon>
        <taxon>Pseudomonadota</taxon>
        <taxon>Alphaproteobacteria</taxon>
        <taxon>Hyphomicrobiales</taxon>
        <taxon>Blastochloridaceae</taxon>
        <taxon>Blastochloris</taxon>
    </lineage>
</organism>
<accession>A0A348G2T8</accession>
<gene>
    <name evidence="2" type="ORF">BLTE_25560</name>
</gene>
<proteinExistence type="predicted"/>
<dbReference type="AlphaFoldDB" id="A0A348G2T8"/>
<dbReference type="RefSeq" id="WP_160140605.1">
    <property type="nucleotide sequence ID" value="NZ_AP018907.1"/>
</dbReference>
<dbReference type="OrthoDB" id="9795085at2"/>
<evidence type="ECO:0000313" key="3">
    <source>
        <dbReference type="Proteomes" id="UP000266934"/>
    </source>
</evidence>
<dbReference type="Pfam" id="PF13649">
    <property type="entry name" value="Methyltransf_25"/>
    <property type="match status" value="1"/>
</dbReference>
<dbReference type="KEGG" id="blag:BLTE_25560"/>
<name>A0A348G2T8_9HYPH</name>
<dbReference type="Gene3D" id="3.40.50.150">
    <property type="entry name" value="Vaccinia Virus protein VP39"/>
    <property type="match status" value="1"/>
</dbReference>
<dbReference type="Proteomes" id="UP000266934">
    <property type="component" value="Chromosome"/>
</dbReference>
<sequence length="106" mass="11269">MIVHNAPEYAYKSAAHTAAHDILVPCLDQVLGEIKPSRIFDLGCGNGSVANHLSKNFDVAGIDLSESGIAEANAAFPHLRLERASVYDDLAGKYGQFDAVVSLDPS</sequence>
<dbReference type="SUPFAM" id="SSF53335">
    <property type="entry name" value="S-adenosyl-L-methionine-dependent methyltransferases"/>
    <property type="match status" value="1"/>
</dbReference>
<protein>
    <recommendedName>
        <fullName evidence="1">Methyltransferase domain-containing protein</fullName>
    </recommendedName>
</protein>
<feature type="domain" description="Methyltransferase" evidence="1">
    <location>
        <begin position="39"/>
        <end position="102"/>
    </location>
</feature>
<dbReference type="InterPro" id="IPR041698">
    <property type="entry name" value="Methyltransf_25"/>
</dbReference>
<dbReference type="InterPro" id="IPR029063">
    <property type="entry name" value="SAM-dependent_MTases_sf"/>
</dbReference>
<reference evidence="2 3" key="1">
    <citation type="submission" date="2018-08" db="EMBL/GenBank/DDBJ databases">
        <title>Complete genome sequencing of Blastochloris tepida GI.</title>
        <authorList>
            <person name="Tsukatani Y."/>
            <person name="Mori H."/>
        </authorList>
    </citation>
    <scope>NUCLEOTIDE SEQUENCE [LARGE SCALE GENOMIC DNA]</scope>
    <source>
        <strain evidence="2 3">GI</strain>
    </source>
</reference>
<evidence type="ECO:0000259" key="1">
    <source>
        <dbReference type="Pfam" id="PF13649"/>
    </source>
</evidence>